<evidence type="ECO:0000256" key="1">
    <source>
        <dbReference type="SAM" id="Coils"/>
    </source>
</evidence>
<name>A0A0V0QNC2_PSEPJ</name>
<sequence>MKSGVNQQQTNPFLQKNIRNSSMISSEKQKKINLQKGYSGEKNKYNSQISYSDNMSKYEYLSQNSFDISNQKHKKVIDKNSNKKHELYQKLKNAKNQMDSIEIEQFQDLNKLKQKQNKNNEEDSRKQQVINQIREKYDQQNKYQNNKSFDALSGLSVKSFQSRKLSLQNYQELNKKILKQKRSQTLTGQSEIDQNLRQSAYELLNEKQKPDKKRIIYRSINPEYNQNNFTSDDEVKKFYDYLGKQRNKISRQNYIEQKDISIPNNSNHQNQSFQKSETNQSQYSQLKKNEAEILSQSLNSSLNKGLNERLKNYNPEYILQQKQFYKLQSSKQTQLSGQDQSECKKSQHDDKMSLNAKMAFSHKKKKSMNDIMNESYQYSRDPVYNKTIKNQKSYNSVNNSFSNDTNTEMGQDISFCFSNNLDYLDNISIEDPMIKELFSDEILQNENFDVISLIEKNPEYFQHMLGNCACFKCTCLTCKCGYKIKYPTMNQTMTSYFTQFNKEQKPILNNGIIPKLDQQVHIEFAEKSLADKMNLTGNFNTTQKIDFHPKKYSKDLRKKPIEKLGEYPHIYSTQKDQQFADWKYYQNKIVPVKEFASTFGNKLANPRQTTYQKLIGDITQNEKGITANAKDVKDRQNHTTFLRCAQPDNKTKYQQDFQDKIYQLQVNRILRHQKKEREKNPGPNWQKAFQTTFNKDFDKKQDNVCNAKINSQKLINYLRKRKQLLEGRKQWDQIIEDMKTKQNINVAY</sequence>
<comment type="caution">
    <text evidence="3">The sequence shown here is derived from an EMBL/GenBank/DDBJ whole genome shotgun (WGS) entry which is preliminary data.</text>
</comment>
<feature type="compositionally biased region" description="Basic and acidic residues" evidence="2">
    <location>
        <begin position="341"/>
        <end position="350"/>
    </location>
</feature>
<protein>
    <recommendedName>
        <fullName evidence="5">STOP protein</fullName>
    </recommendedName>
</protein>
<feature type="compositionally biased region" description="Polar residues" evidence="2">
    <location>
        <begin position="1"/>
        <end position="26"/>
    </location>
</feature>
<feature type="region of interest" description="Disordered" evidence="2">
    <location>
        <begin position="260"/>
        <end position="286"/>
    </location>
</feature>
<keyword evidence="4" id="KW-1185">Reference proteome</keyword>
<reference evidence="3 4" key="1">
    <citation type="journal article" date="2015" name="Sci. Rep.">
        <title>Genome of the facultative scuticociliatosis pathogen Pseudocohnilembus persalinus provides insight into its virulence through horizontal gene transfer.</title>
        <authorList>
            <person name="Xiong J."/>
            <person name="Wang G."/>
            <person name="Cheng J."/>
            <person name="Tian M."/>
            <person name="Pan X."/>
            <person name="Warren A."/>
            <person name="Jiang C."/>
            <person name="Yuan D."/>
            <person name="Miao W."/>
        </authorList>
    </citation>
    <scope>NUCLEOTIDE SEQUENCE [LARGE SCALE GENOMIC DNA]</scope>
    <source>
        <strain evidence="3">36N120E</strain>
    </source>
</reference>
<feature type="region of interest" description="Disordered" evidence="2">
    <location>
        <begin position="330"/>
        <end position="350"/>
    </location>
</feature>
<feature type="coiled-coil region" evidence="1">
    <location>
        <begin position="77"/>
        <end position="132"/>
    </location>
</feature>
<feature type="compositionally biased region" description="Polar residues" evidence="2">
    <location>
        <begin position="262"/>
        <end position="286"/>
    </location>
</feature>
<evidence type="ECO:0000256" key="2">
    <source>
        <dbReference type="SAM" id="MobiDB-lite"/>
    </source>
</evidence>
<keyword evidence="1" id="KW-0175">Coiled coil</keyword>
<dbReference type="Proteomes" id="UP000054937">
    <property type="component" value="Unassembled WGS sequence"/>
</dbReference>
<feature type="region of interest" description="Disordered" evidence="2">
    <location>
        <begin position="1"/>
        <end position="46"/>
    </location>
</feature>
<dbReference type="AlphaFoldDB" id="A0A0V0QNC2"/>
<gene>
    <name evidence="3" type="ORF">PPERSA_04258</name>
</gene>
<organism evidence="3 4">
    <name type="scientific">Pseudocohnilembus persalinus</name>
    <name type="common">Ciliate</name>
    <dbReference type="NCBI Taxonomy" id="266149"/>
    <lineage>
        <taxon>Eukaryota</taxon>
        <taxon>Sar</taxon>
        <taxon>Alveolata</taxon>
        <taxon>Ciliophora</taxon>
        <taxon>Intramacronucleata</taxon>
        <taxon>Oligohymenophorea</taxon>
        <taxon>Scuticociliatia</taxon>
        <taxon>Philasterida</taxon>
        <taxon>Pseudocohnilembidae</taxon>
        <taxon>Pseudocohnilembus</taxon>
    </lineage>
</organism>
<evidence type="ECO:0000313" key="4">
    <source>
        <dbReference type="Proteomes" id="UP000054937"/>
    </source>
</evidence>
<evidence type="ECO:0008006" key="5">
    <source>
        <dbReference type="Google" id="ProtNLM"/>
    </source>
</evidence>
<accession>A0A0V0QNC2</accession>
<proteinExistence type="predicted"/>
<dbReference type="InParanoid" id="A0A0V0QNC2"/>
<feature type="compositionally biased region" description="Polar residues" evidence="2">
    <location>
        <begin position="330"/>
        <end position="340"/>
    </location>
</feature>
<dbReference type="EMBL" id="LDAU01000126">
    <property type="protein sequence ID" value="KRX03750.1"/>
    <property type="molecule type" value="Genomic_DNA"/>
</dbReference>
<evidence type="ECO:0000313" key="3">
    <source>
        <dbReference type="EMBL" id="KRX03750.1"/>
    </source>
</evidence>